<sequence>MHMSSVITGNFGYQPTATAAVANGAAELNKVKNSSEAIQIQGTTKAEPQEQVQQNVTLDELGEAVENINQFVNSQGRTLNFSVDEESGKPVVKVIDFETKEVIRQIPSEEVLTMAKAIKRLQEDLGSATGLMFDKTI</sequence>
<dbReference type="AlphaFoldDB" id="A0A5C8LUH7"/>
<evidence type="ECO:0000313" key="1">
    <source>
        <dbReference type="EMBL" id="TXK80417.1"/>
    </source>
</evidence>
<name>A0A5C8LUH7_9GAMM</name>
<dbReference type="Proteomes" id="UP000321814">
    <property type="component" value="Unassembled WGS sequence"/>
</dbReference>
<gene>
    <name evidence="1" type="ORF">FU839_10655</name>
</gene>
<evidence type="ECO:0000313" key="2">
    <source>
        <dbReference type="Proteomes" id="UP000321814"/>
    </source>
</evidence>
<protein>
    <submittedName>
        <fullName evidence="1">Flagellar protein FlaG</fullName>
    </submittedName>
</protein>
<keyword evidence="2" id="KW-1185">Reference proteome</keyword>
<dbReference type="InterPro" id="IPR035924">
    <property type="entry name" value="FlaG-like_sf"/>
</dbReference>
<dbReference type="SUPFAM" id="SSF160214">
    <property type="entry name" value="FlaG-like"/>
    <property type="match status" value="1"/>
</dbReference>
<reference evidence="1 2" key="1">
    <citation type="submission" date="2019-08" db="EMBL/GenBank/DDBJ databases">
        <title>Draft genome analysis of Rheinheimera tangshanensis isolated from the roots of fresh rice plants (Oryza sativa).</title>
        <authorList>
            <person name="Yu Q."/>
            <person name="Qi Y."/>
            <person name="Zhang H."/>
            <person name="Pu J."/>
        </authorList>
    </citation>
    <scope>NUCLEOTIDE SEQUENCE [LARGE SCALE GENOMIC DNA]</scope>
    <source>
        <strain evidence="1 2">JA3-B52</strain>
    </source>
</reference>
<dbReference type="EMBL" id="VRLR01000006">
    <property type="protein sequence ID" value="TXK80417.1"/>
    <property type="molecule type" value="Genomic_DNA"/>
</dbReference>
<dbReference type="OrthoDB" id="5741693at2"/>
<organism evidence="1 2">
    <name type="scientific">Rheinheimera tangshanensis</name>
    <dbReference type="NCBI Taxonomy" id="400153"/>
    <lineage>
        <taxon>Bacteria</taxon>
        <taxon>Pseudomonadati</taxon>
        <taxon>Pseudomonadota</taxon>
        <taxon>Gammaproteobacteria</taxon>
        <taxon>Chromatiales</taxon>
        <taxon>Chromatiaceae</taxon>
        <taxon>Rheinheimera</taxon>
    </lineage>
</organism>
<dbReference type="Gene3D" id="3.30.160.170">
    <property type="entry name" value="FlaG-like"/>
    <property type="match status" value="1"/>
</dbReference>
<proteinExistence type="predicted"/>
<dbReference type="InterPro" id="IPR005186">
    <property type="entry name" value="FlaG"/>
</dbReference>
<dbReference type="PANTHER" id="PTHR37166">
    <property type="entry name" value="PROTEIN FLAG"/>
    <property type="match status" value="1"/>
</dbReference>
<dbReference type="PANTHER" id="PTHR37166:SF1">
    <property type="entry name" value="PROTEIN FLAG"/>
    <property type="match status" value="1"/>
</dbReference>
<keyword evidence="1" id="KW-0969">Cilium</keyword>
<comment type="caution">
    <text evidence="1">The sequence shown here is derived from an EMBL/GenBank/DDBJ whole genome shotgun (WGS) entry which is preliminary data.</text>
</comment>
<dbReference type="Pfam" id="PF03646">
    <property type="entry name" value="FlaG"/>
    <property type="match status" value="1"/>
</dbReference>
<accession>A0A5C8LUH7</accession>
<keyword evidence="1" id="KW-0966">Cell projection</keyword>
<keyword evidence="1" id="KW-0282">Flagellum</keyword>